<dbReference type="Pfam" id="PF00834">
    <property type="entry name" value="Ribul_P_3_epim"/>
    <property type="match status" value="1"/>
</dbReference>
<comment type="caution">
    <text evidence="3">The sequence shown here is derived from an EMBL/GenBank/DDBJ whole genome shotgun (WGS) entry which is preliminary data.</text>
</comment>
<evidence type="ECO:0000313" key="4">
    <source>
        <dbReference type="Proteomes" id="UP000070449"/>
    </source>
</evidence>
<gene>
    <name evidence="3" type="primary">alsE</name>
    <name evidence="3" type="ORF">UZ20_WS6002000932</name>
</gene>
<evidence type="ECO:0000256" key="1">
    <source>
        <dbReference type="ARBA" id="ARBA00022723"/>
    </source>
</evidence>
<dbReference type="SUPFAM" id="SSF51366">
    <property type="entry name" value="Ribulose-phoshate binding barrel"/>
    <property type="match status" value="1"/>
</dbReference>
<dbReference type="AlphaFoldDB" id="A0A136KGH5"/>
<proteinExistence type="predicted"/>
<dbReference type="PANTHER" id="PTHR11749">
    <property type="entry name" value="RIBULOSE-5-PHOSPHATE-3-EPIMERASE"/>
    <property type="match status" value="1"/>
</dbReference>
<keyword evidence="1" id="KW-0479">Metal-binding</keyword>
<dbReference type="GO" id="GO:0005975">
    <property type="term" value="P:carbohydrate metabolic process"/>
    <property type="evidence" value="ECO:0007669"/>
    <property type="project" value="InterPro"/>
</dbReference>
<dbReference type="EC" id="5.1.3.-" evidence="3"/>
<dbReference type="GO" id="GO:0046872">
    <property type="term" value="F:metal ion binding"/>
    <property type="evidence" value="ECO:0007669"/>
    <property type="project" value="UniProtKB-KW"/>
</dbReference>
<sequence length="216" mass="23830">MSQNIIRIKPAVLAADPEEFAAQIYACEDFCSEIDIDIINWTRNAGKTISAEQALMCKTTGTNFSFDLMMDHPAEIFDLLAEDSRVNTVLYNLHSKDNVLKLVHKTQDADMLAGISVNPESTLTDLEKYLAWVDIVQIMTIEPGAQGNPFLKERLQLVTELRSTGFTGLIGLDGGINLETIEIVKNYKIDFVSVGSAISRASSPSLMYHKLVTAVS</sequence>
<dbReference type="InterPro" id="IPR000056">
    <property type="entry name" value="Ribul_P_3_epim-like"/>
</dbReference>
<dbReference type="STRING" id="1617427.UZ20_WS6002000932"/>
<name>A0A136KGH5_9BACT</name>
<keyword evidence="2 3" id="KW-0413">Isomerase</keyword>
<dbReference type="InterPro" id="IPR011060">
    <property type="entry name" value="RibuloseP-bd_barrel"/>
</dbReference>
<dbReference type="EMBL" id="JYPD01000025">
    <property type="protein sequence ID" value="KXK08403.1"/>
    <property type="molecule type" value="Genomic_DNA"/>
</dbReference>
<evidence type="ECO:0000256" key="2">
    <source>
        <dbReference type="ARBA" id="ARBA00023235"/>
    </source>
</evidence>
<protein>
    <submittedName>
        <fullName evidence="3">D-allulose-6-phosphate 3-epimerase</fullName>
        <ecNumber evidence="3">5.1.3.-</ecNumber>
    </submittedName>
</protein>
<accession>A0A136KGH5</accession>
<reference evidence="3 4" key="1">
    <citation type="submission" date="2015-02" db="EMBL/GenBank/DDBJ databases">
        <title>Improved understanding of the partial-nitritation anammox process through 23 genomes representing the majority of the microbial community.</title>
        <authorList>
            <person name="Speth D.R."/>
            <person name="In T Zandt M."/>
            <person name="Guerrero Cruz S."/>
            <person name="Jetten M.S."/>
            <person name="Dutilh B.E."/>
        </authorList>
    </citation>
    <scope>NUCLEOTIDE SEQUENCE [LARGE SCALE GENOMIC DNA]</scope>
    <source>
        <strain evidence="3">OLB21</strain>
    </source>
</reference>
<evidence type="ECO:0000313" key="3">
    <source>
        <dbReference type="EMBL" id="KXK08403.1"/>
    </source>
</evidence>
<dbReference type="GO" id="GO:0016857">
    <property type="term" value="F:racemase and epimerase activity, acting on carbohydrates and derivatives"/>
    <property type="evidence" value="ECO:0007669"/>
    <property type="project" value="InterPro"/>
</dbReference>
<dbReference type="Gene3D" id="3.20.20.70">
    <property type="entry name" value="Aldolase class I"/>
    <property type="match status" value="1"/>
</dbReference>
<dbReference type="InterPro" id="IPR013785">
    <property type="entry name" value="Aldolase_TIM"/>
</dbReference>
<dbReference type="Proteomes" id="UP000070449">
    <property type="component" value="Unassembled WGS sequence"/>
</dbReference>
<organism evidence="3 4">
    <name type="scientific">candidate division WS6 bacterium OLB21</name>
    <dbReference type="NCBI Taxonomy" id="1617427"/>
    <lineage>
        <taxon>Bacteria</taxon>
        <taxon>Candidatus Dojkabacteria</taxon>
    </lineage>
</organism>